<proteinExistence type="predicted"/>
<accession>A0ABD2VXE4</accession>
<feature type="region of interest" description="Disordered" evidence="1">
    <location>
        <begin position="84"/>
        <end position="108"/>
    </location>
</feature>
<gene>
    <name evidence="2" type="ORF">TKK_018922</name>
</gene>
<protein>
    <submittedName>
        <fullName evidence="2">Uncharacterized protein</fullName>
    </submittedName>
</protein>
<dbReference type="Proteomes" id="UP001627154">
    <property type="component" value="Unassembled WGS sequence"/>
</dbReference>
<evidence type="ECO:0000313" key="2">
    <source>
        <dbReference type="EMBL" id="KAL3385477.1"/>
    </source>
</evidence>
<reference evidence="2 3" key="1">
    <citation type="journal article" date="2024" name="bioRxiv">
        <title>A reference genome for Trichogramma kaykai: A tiny desert-dwelling parasitoid wasp with competing sex-ratio distorters.</title>
        <authorList>
            <person name="Culotta J."/>
            <person name="Lindsey A.R."/>
        </authorList>
    </citation>
    <scope>NUCLEOTIDE SEQUENCE [LARGE SCALE GENOMIC DNA]</scope>
    <source>
        <strain evidence="2 3">KSX58</strain>
    </source>
</reference>
<organism evidence="2 3">
    <name type="scientific">Trichogramma kaykai</name>
    <dbReference type="NCBI Taxonomy" id="54128"/>
    <lineage>
        <taxon>Eukaryota</taxon>
        <taxon>Metazoa</taxon>
        <taxon>Ecdysozoa</taxon>
        <taxon>Arthropoda</taxon>
        <taxon>Hexapoda</taxon>
        <taxon>Insecta</taxon>
        <taxon>Pterygota</taxon>
        <taxon>Neoptera</taxon>
        <taxon>Endopterygota</taxon>
        <taxon>Hymenoptera</taxon>
        <taxon>Apocrita</taxon>
        <taxon>Proctotrupomorpha</taxon>
        <taxon>Chalcidoidea</taxon>
        <taxon>Trichogrammatidae</taxon>
        <taxon>Trichogramma</taxon>
    </lineage>
</organism>
<dbReference type="AlphaFoldDB" id="A0ABD2VXE4"/>
<evidence type="ECO:0000256" key="1">
    <source>
        <dbReference type="SAM" id="MobiDB-lite"/>
    </source>
</evidence>
<keyword evidence="3" id="KW-1185">Reference proteome</keyword>
<feature type="region of interest" description="Disordered" evidence="1">
    <location>
        <begin position="1"/>
        <end position="23"/>
    </location>
</feature>
<sequence length="108" mass="12406">MSLRAAHKGTTIHYGDQLEQSEKKRERFSIADIALHEIEEDTRDPFSVLMRHVLRTGDEHGDEGQGQQRRIDRNCCDDMTRFNNSGSSSLNEQKDQQCLSQVRASLMI</sequence>
<name>A0ABD2VXE4_9HYME</name>
<comment type="caution">
    <text evidence="2">The sequence shown here is derived from an EMBL/GenBank/DDBJ whole genome shotgun (WGS) entry which is preliminary data.</text>
</comment>
<evidence type="ECO:0000313" key="3">
    <source>
        <dbReference type="Proteomes" id="UP001627154"/>
    </source>
</evidence>
<dbReference type="EMBL" id="JBJJXI010000156">
    <property type="protein sequence ID" value="KAL3385477.1"/>
    <property type="molecule type" value="Genomic_DNA"/>
</dbReference>